<protein>
    <submittedName>
        <fullName evidence="1">PRC-barrel domain containing protein</fullName>
    </submittedName>
</protein>
<dbReference type="InterPro" id="IPR011033">
    <property type="entry name" value="PRC_barrel-like_sf"/>
</dbReference>
<dbReference type="OrthoDB" id="7204781at2"/>
<keyword evidence="2" id="KW-1185">Reference proteome</keyword>
<gene>
    <name evidence="1" type="ORF">GRI69_13765</name>
</gene>
<dbReference type="EMBL" id="WTYC01000009">
    <property type="protein sequence ID" value="MXO49321.1"/>
    <property type="molecule type" value="Genomic_DNA"/>
</dbReference>
<accession>A0A844XTU3</accession>
<evidence type="ECO:0000313" key="2">
    <source>
        <dbReference type="Proteomes" id="UP000448199"/>
    </source>
</evidence>
<dbReference type="Proteomes" id="UP000448199">
    <property type="component" value="Unassembled WGS sequence"/>
</dbReference>
<evidence type="ECO:0000313" key="1">
    <source>
        <dbReference type="EMBL" id="MXO49321.1"/>
    </source>
</evidence>
<reference evidence="1 2" key="1">
    <citation type="submission" date="2019-12" db="EMBL/GenBank/DDBJ databases">
        <title>Genomic-based taxomic classification of the family Erythrobacteraceae.</title>
        <authorList>
            <person name="Xu L."/>
        </authorList>
    </citation>
    <scope>NUCLEOTIDE SEQUENCE [LARGE SCALE GENOMIC DNA]</scope>
    <source>
        <strain evidence="1 2">DSM 17792</strain>
    </source>
</reference>
<name>A0A844XTU3_9SPHN</name>
<dbReference type="Gene3D" id="2.30.30.240">
    <property type="entry name" value="PRC-barrel domain"/>
    <property type="match status" value="1"/>
</dbReference>
<dbReference type="RefSeq" id="WP_160728851.1">
    <property type="nucleotide sequence ID" value="NZ_WTYC01000009.1"/>
</dbReference>
<comment type="caution">
    <text evidence="1">The sequence shown here is derived from an EMBL/GenBank/DDBJ whole genome shotgun (WGS) entry which is preliminary data.</text>
</comment>
<proteinExistence type="predicted"/>
<dbReference type="SUPFAM" id="SSF50346">
    <property type="entry name" value="PRC-barrel domain"/>
    <property type="match status" value="1"/>
</dbReference>
<dbReference type="PROSITE" id="PS51257">
    <property type="entry name" value="PROKAR_LIPOPROTEIN"/>
    <property type="match status" value="1"/>
</dbReference>
<dbReference type="AlphaFoldDB" id="A0A844XTU3"/>
<organism evidence="1 2">
    <name type="scientific">Qipengyuania vulgaris</name>
    <dbReference type="NCBI Taxonomy" id="291985"/>
    <lineage>
        <taxon>Bacteria</taxon>
        <taxon>Pseudomonadati</taxon>
        <taxon>Pseudomonadota</taxon>
        <taxon>Alphaproteobacteria</taxon>
        <taxon>Sphingomonadales</taxon>
        <taxon>Erythrobacteraceae</taxon>
        <taxon>Qipengyuania</taxon>
    </lineage>
</organism>
<sequence length="147" mass="15288">MHHPKTAFASLAAACALIAACGETPAEQEADRAEAQVEREADQSAYAASNEVAALGMTEAKLLDADLVTADGTDLGDIEAVRRNAAGMVTGLVIELEDTDPDRWVEVPTEGLIARADSDDMDVQTGMSAEELSALPDAEMGAMNAPV</sequence>